<reference evidence="1" key="1">
    <citation type="journal article" date="2009" name="PLoS Genet.">
        <title>Sequencing, mapping, and analysis of 27,455 maize full-length cDNAs.</title>
        <authorList>
            <person name="Soderlund C."/>
            <person name="Descour A."/>
            <person name="Kudrna D."/>
            <person name="Bomhoff M."/>
            <person name="Boyd L."/>
            <person name="Currie J."/>
            <person name="Angelova A."/>
            <person name="Collura K."/>
            <person name="Wissotski M."/>
            <person name="Ashley E."/>
            <person name="Morrow D."/>
            <person name="Fernandes J."/>
            <person name="Walbot V."/>
            <person name="Yu Y."/>
        </authorList>
    </citation>
    <scope>NUCLEOTIDE SEQUENCE</scope>
    <source>
        <strain evidence="1">B73</strain>
    </source>
</reference>
<dbReference type="AlphaFoldDB" id="C0PKB5"/>
<evidence type="ECO:0000313" key="1">
    <source>
        <dbReference type="EMBL" id="ACN35631.1"/>
    </source>
</evidence>
<protein>
    <submittedName>
        <fullName evidence="1">Uncharacterized protein</fullName>
    </submittedName>
</protein>
<sequence length="46" mass="5171">MGNFRNNNGRARKEDKTILGQRNNCLTTLLDSVLSPSITQPLLQEI</sequence>
<accession>C0PKB5</accession>
<dbReference type="EMBL" id="BT068734">
    <property type="protein sequence ID" value="ACN35631.1"/>
    <property type="molecule type" value="mRNA"/>
</dbReference>
<reference evidence="1" key="2">
    <citation type="submission" date="2012-06" db="EMBL/GenBank/DDBJ databases">
        <authorList>
            <person name="Yu Y."/>
            <person name="Currie J."/>
            <person name="Lomeli R."/>
            <person name="Angelova A."/>
            <person name="Collura K."/>
            <person name="Wissotski M."/>
            <person name="Campos D."/>
            <person name="Kudrna D."/>
            <person name="Golser W."/>
            <person name="Ashely E."/>
            <person name="Descour A."/>
            <person name="Fernandes J."/>
            <person name="Soderlund C."/>
            <person name="Walbot V."/>
        </authorList>
    </citation>
    <scope>NUCLEOTIDE SEQUENCE</scope>
    <source>
        <strain evidence="1">B73</strain>
    </source>
</reference>
<proteinExistence type="evidence at transcript level"/>
<name>C0PKB5_MAIZE</name>
<organism evidence="1">
    <name type="scientific">Zea mays</name>
    <name type="common">Maize</name>
    <dbReference type="NCBI Taxonomy" id="4577"/>
    <lineage>
        <taxon>Eukaryota</taxon>
        <taxon>Viridiplantae</taxon>
        <taxon>Streptophyta</taxon>
        <taxon>Embryophyta</taxon>
        <taxon>Tracheophyta</taxon>
        <taxon>Spermatophyta</taxon>
        <taxon>Magnoliopsida</taxon>
        <taxon>Liliopsida</taxon>
        <taxon>Poales</taxon>
        <taxon>Poaceae</taxon>
        <taxon>PACMAD clade</taxon>
        <taxon>Panicoideae</taxon>
        <taxon>Andropogonodae</taxon>
        <taxon>Andropogoneae</taxon>
        <taxon>Tripsacinae</taxon>
        <taxon>Zea</taxon>
    </lineage>
</organism>